<dbReference type="Proteomes" id="UP001595766">
    <property type="component" value="Unassembled WGS sequence"/>
</dbReference>
<name>A0ABV8EGF5_9BACT</name>
<keyword evidence="2" id="KW-1185">Reference proteome</keyword>
<protein>
    <submittedName>
        <fullName evidence="1">DUF4302 domain-containing protein</fullName>
    </submittedName>
</protein>
<sequence length="435" mass="48308">MKTKLNYIYTLFIVMGLLGCSLEEDLVLENPDERLLASLEELQGKLQNAAHGWIGNIYPAGGKGFSFYFEFGANGRVNMLSDFNDATATDAYESSYRLKALQRPTIIFDTYGYIHLIADPDESISGGVRGSGLKSDFEFAAISISDDMLELEGIKNGSKLTLFAATQAQAEAWKGGEISEMFRITRSFLDEVGFPYIDFGDGIRQAVDISSSSKMFQLSYVDDNEQSISISSNFAFTLEGLSLGEEMTYNGKVIGNIYWDQEASNFYILYDGNPLYFSNSPTPIIPLRTLFGFGKQYNMLTYNPLVVSALPSKFLDVYEAGRAGLFGLSSRRLNRVEFTISGANEAILNFAYNNTAGSNFNARTTYRIRTDDEGNLTFEFIARDNNTNVVGSGLASIINYFESNKFRIDWVAGDGNLYGALVVVDDDESYFYGAF</sequence>
<comment type="caution">
    <text evidence="1">The sequence shown here is derived from an EMBL/GenBank/DDBJ whole genome shotgun (WGS) entry which is preliminary data.</text>
</comment>
<reference evidence="2" key="1">
    <citation type="journal article" date="2019" name="Int. J. Syst. Evol. Microbiol.">
        <title>The Global Catalogue of Microorganisms (GCM) 10K type strain sequencing project: providing services to taxonomists for standard genome sequencing and annotation.</title>
        <authorList>
            <consortium name="The Broad Institute Genomics Platform"/>
            <consortium name="The Broad Institute Genome Sequencing Center for Infectious Disease"/>
            <person name="Wu L."/>
            <person name="Ma J."/>
        </authorList>
    </citation>
    <scope>NUCLEOTIDE SEQUENCE [LARGE SCALE GENOMIC DNA]</scope>
    <source>
        <strain evidence="2">CECT 8551</strain>
    </source>
</reference>
<dbReference type="EMBL" id="JBHSAV010000003">
    <property type="protein sequence ID" value="MFC3975122.1"/>
    <property type="molecule type" value="Genomic_DNA"/>
</dbReference>
<organism evidence="1 2">
    <name type="scientific">Belliella kenyensis</name>
    <dbReference type="NCBI Taxonomy" id="1472724"/>
    <lineage>
        <taxon>Bacteria</taxon>
        <taxon>Pseudomonadati</taxon>
        <taxon>Bacteroidota</taxon>
        <taxon>Cytophagia</taxon>
        <taxon>Cytophagales</taxon>
        <taxon>Cyclobacteriaceae</taxon>
        <taxon>Belliella</taxon>
    </lineage>
</organism>
<evidence type="ECO:0000313" key="2">
    <source>
        <dbReference type="Proteomes" id="UP001595766"/>
    </source>
</evidence>
<dbReference type="InterPro" id="IPR025396">
    <property type="entry name" value="DUF4302"/>
</dbReference>
<accession>A0ABV8EGF5</accession>
<dbReference type="PROSITE" id="PS51257">
    <property type="entry name" value="PROKAR_LIPOPROTEIN"/>
    <property type="match status" value="1"/>
</dbReference>
<gene>
    <name evidence="1" type="ORF">ACFOUP_01915</name>
</gene>
<evidence type="ECO:0000313" key="1">
    <source>
        <dbReference type="EMBL" id="MFC3975122.1"/>
    </source>
</evidence>
<proteinExistence type="predicted"/>
<dbReference type="Pfam" id="PF14135">
    <property type="entry name" value="DUF4302"/>
    <property type="match status" value="1"/>
</dbReference>
<dbReference type="RefSeq" id="WP_241292391.1">
    <property type="nucleotide sequence ID" value="NZ_JAKZGR010000003.1"/>
</dbReference>